<dbReference type="InterPro" id="IPR036890">
    <property type="entry name" value="HATPase_C_sf"/>
</dbReference>
<dbReference type="Gene3D" id="3.30.565.10">
    <property type="entry name" value="Histidine kinase-like ATPase, C-terminal domain"/>
    <property type="match status" value="1"/>
</dbReference>
<evidence type="ECO:0000259" key="10">
    <source>
        <dbReference type="PROSITE" id="PS50113"/>
    </source>
</evidence>
<organism evidence="11 12">
    <name type="scientific">Paraglaciecola mesophila</name>
    <dbReference type="NCBI Taxonomy" id="197222"/>
    <lineage>
        <taxon>Bacteria</taxon>
        <taxon>Pseudomonadati</taxon>
        <taxon>Pseudomonadota</taxon>
        <taxon>Gammaproteobacteria</taxon>
        <taxon>Alteromonadales</taxon>
        <taxon>Alteromonadaceae</taxon>
        <taxon>Paraglaciecola</taxon>
    </lineage>
</organism>
<keyword evidence="12" id="KW-1185">Reference proteome</keyword>
<feature type="domain" description="Response regulatory" evidence="9">
    <location>
        <begin position="736"/>
        <end position="853"/>
    </location>
</feature>
<feature type="modified residue" description="4-aspartylphosphate" evidence="6">
    <location>
        <position position="787"/>
    </location>
</feature>
<dbReference type="Pfam" id="PF12860">
    <property type="entry name" value="PAS_7"/>
    <property type="match status" value="2"/>
</dbReference>
<keyword evidence="4 11" id="KW-0808">Transferase</keyword>
<dbReference type="RefSeq" id="WP_160177871.1">
    <property type="nucleotide sequence ID" value="NZ_CP047656.1"/>
</dbReference>
<dbReference type="InterPro" id="IPR001610">
    <property type="entry name" value="PAC"/>
</dbReference>
<dbReference type="FunFam" id="3.30.565.10:FF:000049">
    <property type="entry name" value="Two-component sensor histidine kinase"/>
    <property type="match status" value="1"/>
</dbReference>
<dbReference type="PROSITE" id="PS50110">
    <property type="entry name" value="RESPONSE_REGULATORY"/>
    <property type="match status" value="1"/>
</dbReference>
<dbReference type="InterPro" id="IPR001789">
    <property type="entry name" value="Sig_transdc_resp-reg_receiver"/>
</dbReference>
<dbReference type="SMART" id="SM00086">
    <property type="entry name" value="PAC"/>
    <property type="match status" value="1"/>
</dbReference>
<dbReference type="InterPro" id="IPR003661">
    <property type="entry name" value="HisK_dim/P_dom"/>
</dbReference>
<dbReference type="InterPro" id="IPR000700">
    <property type="entry name" value="PAS-assoc_C"/>
</dbReference>
<dbReference type="SUPFAM" id="SSF52172">
    <property type="entry name" value="CheY-like"/>
    <property type="match status" value="1"/>
</dbReference>
<dbReference type="PROSITE" id="PS50109">
    <property type="entry name" value="HIS_KIN"/>
    <property type="match status" value="1"/>
</dbReference>
<dbReference type="PRINTS" id="PR00344">
    <property type="entry name" value="BCTRLSENSOR"/>
</dbReference>
<dbReference type="PANTHER" id="PTHR43047:SF9">
    <property type="entry name" value="HISTIDINE KINASE"/>
    <property type="match status" value="1"/>
</dbReference>
<dbReference type="PANTHER" id="PTHR43047">
    <property type="entry name" value="TWO-COMPONENT HISTIDINE PROTEIN KINASE"/>
    <property type="match status" value="1"/>
</dbReference>
<evidence type="ECO:0000256" key="4">
    <source>
        <dbReference type="ARBA" id="ARBA00022679"/>
    </source>
</evidence>
<dbReference type="InterPro" id="IPR013656">
    <property type="entry name" value="PAS_4"/>
</dbReference>
<keyword evidence="7" id="KW-0175">Coiled coil</keyword>
<dbReference type="Pfam" id="PF08448">
    <property type="entry name" value="PAS_4"/>
    <property type="match status" value="1"/>
</dbReference>
<dbReference type="InterPro" id="IPR036097">
    <property type="entry name" value="HisK_dim/P_sf"/>
</dbReference>
<evidence type="ECO:0000256" key="5">
    <source>
        <dbReference type="ARBA" id="ARBA00022777"/>
    </source>
</evidence>
<evidence type="ECO:0000256" key="7">
    <source>
        <dbReference type="SAM" id="Coils"/>
    </source>
</evidence>
<dbReference type="SUPFAM" id="SSF55874">
    <property type="entry name" value="ATPase domain of HSP90 chaperone/DNA topoisomerase II/histidine kinase"/>
    <property type="match status" value="1"/>
</dbReference>
<feature type="coiled-coil region" evidence="7">
    <location>
        <begin position="52"/>
        <end position="82"/>
    </location>
</feature>
<dbReference type="InterPro" id="IPR005467">
    <property type="entry name" value="His_kinase_dom"/>
</dbReference>
<dbReference type="SMART" id="SM00091">
    <property type="entry name" value="PAS"/>
    <property type="match status" value="3"/>
</dbReference>
<dbReference type="Pfam" id="PF00512">
    <property type="entry name" value="HisKA"/>
    <property type="match status" value="1"/>
</dbReference>
<keyword evidence="5 11" id="KW-0418">Kinase</keyword>
<evidence type="ECO:0000256" key="2">
    <source>
        <dbReference type="ARBA" id="ARBA00012438"/>
    </source>
</evidence>
<dbReference type="PROSITE" id="PS50113">
    <property type="entry name" value="PAC"/>
    <property type="match status" value="1"/>
</dbReference>
<dbReference type="InterPro" id="IPR000014">
    <property type="entry name" value="PAS"/>
</dbReference>
<protein>
    <recommendedName>
        <fullName evidence="2">histidine kinase</fullName>
        <ecNumber evidence="2">2.7.13.3</ecNumber>
    </recommendedName>
</protein>
<dbReference type="OrthoDB" id="9764438at2"/>
<dbReference type="Gene3D" id="3.40.50.2300">
    <property type="match status" value="1"/>
</dbReference>
<dbReference type="Pfam" id="PF00072">
    <property type="entry name" value="Response_reg"/>
    <property type="match status" value="1"/>
</dbReference>
<dbReference type="NCBIfam" id="NF041832">
    <property type="entry name" value="near_NosP_CTERM"/>
    <property type="match status" value="1"/>
</dbReference>
<evidence type="ECO:0000259" key="8">
    <source>
        <dbReference type="PROSITE" id="PS50109"/>
    </source>
</evidence>
<dbReference type="EMBL" id="CP047656">
    <property type="protein sequence ID" value="QHJ09930.1"/>
    <property type="molecule type" value="Genomic_DNA"/>
</dbReference>
<proteinExistence type="predicted"/>
<keyword evidence="3 6" id="KW-0597">Phosphoprotein</keyword>
<dbReference type="Gene3D" id="1.10.287.130">
    <property type="match status" value="1"/>
</dbReference>
<dbReference type="GO" id="GO:0009927">
    <property type="term" value="F:histidine phosphotransfer kinase activity"/>
    <property type="evidence" value="ECO:0007669"/>
    <property type="project" value="TreeGrafter"/>
</dbReference>
<dbReference type="NCBIfam" id="TIGR00229">
    <property type="entry name" value="sensory_box"/>
    <property type="match status" value="1"/>
</dbReference>
<dbReference type="EC" id="2.7.13.3" evidence="2"/>
<dbReference type="InterPro" id="IPR035965">
    <property type="entry name" value="PAS-like_dom_sf"/>
</dbReference>
<dbReference type="SMART" id="SM00388">
    <property type="entry name" value="HisKA"/>
    <property type="match status" value="1"/>
</dbReference>
<dbReference type="SUPFAM" id="SSF47384">
    <property type="entry name" value="Homodimeric domain of signal transducing histidine kinase"/>
    <property type="match status" value="1"/>
</dbReference>
<comment type="catalytic activity">
    <reaction evidence="1">
        <text>ATP + protein L-histidine = ADP + protein N-phospho-L-histidine.</text>
        <dbReference type="EC" id="2.7.13.3"/>
    </reaction>
</comment>
<dbReference type="KEGG" id="pmes:FX988_00138"/>
<dbReference type="SMART" id="SM00448">
    <property type="entry name" value="REC"/>
    <property type="match status" value="1"/>
</dbReference>
<dbReference type="SUPFAM" id="SSF55785">
    <property type="entry name" value="PYP-like sensor domain (PAS domain)"/>
    <property type="match status" value="3"/>
</dbReference>
<sequence length="856" mass="96433">MSEQDLQHELTLLRAENTKLKKINEALISRVEQGGGNQYAPYAAFEHSVHLAEQVREKTQILNETLAEVEHSHRALKQANEDANIFKQRFIDAIESISEAFVLLDSDGLILLQNSNFATFWGKTGLAIQEGANFNDLKDRAKSSGMIRRASPGGEQSSPVYQLADGRWFQLNERRTSEGGWVMLYTDITDVKVAETARYEQGMIQKSMLLQGLIDNLSQGVVMISNTNQIEVWNNRFVQMSQLSPNQLRSMPYFQHLTNLTELELGERPRNKDGYYVQTLSNGTVLEIRDHRLLNGKLIKTYTDITVRHRYAESLEKSERWLRLITDNVPAMIAYIGSDLKFQFTNQVYVDWYGWPQGSLDGESIKDSRVDSDYSQLRPYIELALKGESVSFEIAEKNHAGESRYLLKSYVPNRNSEGKVQGFFVLVRDVTERRRNALALQKAHDQLEIRVAERTSQLKSLNDELIIEAEERRLAQVNLTTAKREAEFANISKTKFLAAVSHDLLQPLNAAQLFTSSLGETLVNEKALPLVNSLTNSLDDLENLISTLIDISKLDAGVVKADKGIFKLSELLDNLANEYRQATGQYNIELRYVPSNIMVYSDSVLLARILRNFMSNAFRYAAQGKVLLGCKRRGDHVAIEIWDTGSGIAQDQLTEIFKEFKRLKPSQSAFGNGLGLGLAIVDKIAHVLGHKITVNSVLGKGSVFSVTVPICAKQDPPKHLANAQTFVSPTDFSHCRIWLVDNDISVCKGMSHLLTGWGCHIVTAVSIEELKRKVDIAHDEVDILMVDYHLNDGELGVDVAHHINQTRRSALPTIMITANYSQSLKNEIKNSKILLLNKPVKPMKLKTSMLYLLRKA</sequence>
<dbReference type="Gene3D" id="3.30.450.20">
    <property type="entry name" value="PAS domain"/>
    <property type="match status" value="3"/>
</dbReference>
<dbReference type="SMART" id="SM00387">
    <property type="entry name" value="HATPase_c"/>
    <property type="match status" value="1"/>
</dbReference>
<dbReference type="GO" id="GO:0000155">
    <property type="term" value="F:phosphorelay sensor kinase activity"/>
    <property type="evidence" value="ECO:0007669"/>
    <property type="project" value="InterPro"/>
</dbReference>
<dbReference type="Pfam" id="PF02518">
    <property type="entry name" value="HATPase_c"/>
    <property type="match status" value="1"/>
</dbReference>
<evidence type="ECO:0000259" key="9">
    <source>
        <dbReference type="PROSITE" id="PS50110"/>
    </source>
</evidence>
<dbReference type="InterPro" id="IPR004358">
    <property type="entry name" value="Sig_transdc_His_kin-like_C"/>
</dbReference>
<dbReference type="AlphaFoldDB" id="A0A857JFD3"/>
<evidence type="ECO:0000313" key="12">
    <source>
        <dbReference type="Proteomes" id="UP000464524"/>
    </source>
</evidence>
<dbReference type="InterPro" id="IPR011006">
    <property type="entry name" value="CheY-like_superfamily"/>
</dbReference>
<evidence type="ECO:0000256" key="1">
    <source>
        <dbReference type="ARBA" id="ARBA00000085"/>
    </source>
</evidence>
<evidence type="ECO:0000313" key="11">
    <source>
        <dbReference type="EMBL" id="QHJ09930.1"/>
    </source>
</evidence>
<dbReference type="Proteomes" id="UP000464524">
    <property type="component" value="Chromosome"/>
</dbReference>
<dbReference type="GO" id="GO:0005886">
    <property type="term" value="C:plasma membrane"/>
    <property type="evidence" value="ECO:0007669"/>
    <property type="project" value="TreeGrafter"/>
</dbReference>
<feature type="domain" description="PAC" evidence="10">
    <location>
        <begin position="388"/>
        <end position="442"/>
    </location>
</feature>
<dbReference type="InterPro" id="IPR003594">
    <property type="entry name" value="HATPase_dom"/>
</dbReference>
<feature type="domain" description="Histidine kinase" evidence="8">
    <location>
        <begin position="499"/>
        <end position="712"/>
    </location>
</feature>
<accession>A0A857JFD3</accession>
<name>A0A857JFD3_9ALTE</name>
<evidence type="ECO:0000256" key="6">
    <source>
        <dbReference type="PROSITE-ProRule" id="PRU00169"/>
    </source>
</evidence>
<evidence type="ECO:0000256" key="3">
    <source>
        <dbReference type="ARBA" id="ARBA00022553"/>
    </source>
</evidence>
<gene>
    <name evidence="11" type="ORF">FX988_00138</name>
</gene>
<dbReference type="CDD" id="cd00082">
    <property type="entry name" value="HisKA"/>
    <property type="match status" value="1"/>
</dbReference>
<reference evidence="11 12" key="1">
    <citation type="submission" date="2019-12" db="EMBL/GenBank/DDBJ databases">
        <title>Genome sequencing and assembly of endphytes of Porphyra tenera.</title>
        <authorList>
            <person name="Park J.M."/>
            <person name="Shin R."/>
            <person name="Jo S.H."/>
        </authorList>
    </citation>
    <scope>NUCLEOTIDE SEQUENCE [LARGE SCALE GENOMIC DNA]</scope>
    <source>
        <strain evidence="11 12">GPM4</strain>
    </source>
</reference>